<reference evidence="9 10" key="1">
    <citation type="submission" date="2018-08" db="EMBL/GenBank/DDBJ databases">
        <title>A genome reference for cultivated species of the human gut microbiota.</title>
        <authorList>
            <person name="Zou Y."/>
            <person name="Xue W."/>
            <person name="Luo G."/>
        </authorList>
    </citation>
    <scope>NUCLEOTIDE SEQUENCE [LARGE SCALE GENOMIC DNA]</scope>
    <source>
        <strain evidence="9 10">AF45-17</strain>
    </source>
</reference>
<feature type="transmembrane region" description="Helical" evidence="7">
    <location>
        <begin position="12"/>
        <end position="34"/>
    </location>
</feature>
<keyword evidence="4 7" id="KW-0812">Transmembrane</keyword>
<dbReference type="InterPro" id="IPR025966">
    <property type="entry name" value="OppC_N"/>
</dbReference>
<dbReference type="Pfam" id="PF00528">
    <property type="entry name" value="BPD_transp_1"/>
    <property type="match status" value="1"/>
</dbReference>
<evidence type="ECO:0000256" key="1">
    <source>
        <dbReference type="ARBA" id="ARBA00004651"/>
    </source>
</evidence>
<evidence type="ECO:0000256" key="3">
    <source>
        <dbReference type="ARBA" id="ARBA00022475"/>
    </source>
</evidence>
<dbReference type="CDD" id="cd06261">
    <property type="entry name" value="TM_PBP2"/>
    <property type="match status" value="1"/>
</dbReference>
<protein>
    <submittedName>
        <fullName evidence="9">ABC transporter permease</fullName>
    </submittedName>
</protein>
<evidence type="ECO:0000313" key="10">
    <source>
        <dbReference type="Proteomes" id="UP000260773"/>
    </source>
</evidence>
<dbReference type="InterPro" id="IPR000515">
    <property type="entry name" value="MetI-like"/>
</dbReference>
<dbReference type="PANTHER" id="PTHR43386:SF1">
    <property type="entry name" value="D,D-DIPEPTIDE TRANSPORT SYSTEM PERMEASE PROTEIN DDPC-RELATED"/>
    <property type="match status" value="1"/>
</dbReference>
<dbReference type="Pfam" id="PF12911">
    <property type="entry name" value="OppC_N"/>
    <property type="match status" value="1"/>
</dbReference>
<keyword evidence="2 7" id="KW-0813">Transport</keyword>
<feature type="transmembrane region" description="Helical" evidence="7">
    <location>
        <begin position="108"/>
        <end position="129"/>
    </location>
</feature>
<name>A0A3E2TN21_9FIRM</name>
<evidence type="ECO:0000259" key="8">
    <source>
        <dbReference type="PROSITE" id="PS50928"/>
    </source>
</evidence>
<feature type="domain" description="ABC transmembrane type-1" evidence="8">
    <location>
        <begin position="73"/>
        <end position="262"/>
    </location>
</feature>
<comment type="subcellular location">
    <subcellularLocation>
        <location evidence="1 7">Cell membrane</location>
        <topology evidence="1 7">Multi-pass membrane protein</topology>
    </subcellularLocation>
</comment>
<dbReference type="GO" id="GO:0005886">
    <property type="term" value="C:plasma membrane"/>
    <property type="evidence" value="ECO:0007669"/>
    <property type="project" value="UniProtKB-SubCell"/>
</dbReference>
<keyword evidence="6 7" id="KW-0472">Membrane</keyword>
<dbReference type="RefSeq" id="WP_117528439.1">
    <property type="nucleotide sequence ID" value="NZ_JAQCWV010000006.1"/>
</dbReference>
<dbReference type="Gene3D" id="1.10.3720.10">
    <property type="entry name" value="MetI-like"/>
    <property type="match status" value="1"/>
</dbReference>
<dbReference type="AlphaFoldDB" id="A0A3E2TN21"/>
<evidence type="ECO:0000313" key="9">
    <source>
        <dbReference type="EMBL" id="RGB79696.1"/>
    </source>
</evidence>
<feature type="transmembrane region" description="Helical" evidence="7">
    <location>
        <begin position="240"/>
        <end position="261"/>
    </location>
</feature>
<evidence type="ECO:0000256" key="4">
    <source>
        <dbReference type="ARBA" id="ARBA00022692"/>
    </source>
</evidence>
<organism evidence="9 10">
    <name type="scientific">Coprococcus catus</name>
    <dbReference type="NCBI Taxonomy" id="116085"/>
    <lineage>
        <taxon>Bacteria</taxon>
        <taxon>Bacillati</taxon>
        <taxon>Bacillota</taxon>
        <taxon>Clostridia</taxon>
        <taxon>Lachnospirales</taxon>
        <taxon>Lachnospiraceae</taxon>
        <taxon>Coprococcus</taxon>
    </lineage>
</organism>
<evidence type="ECO:0000256" key="6">
    <source>
        <dbReference type="ARBA" id="ARBA00023136"/>
    </source>
</evidence>
<dbReference type="Proteomes" id="UP000260773">
    <property type="component" value="Unassembled WGS sequence"/>
</dbReference>
<evidence type="ECO:0000256" key="2">
    <source>
        <dbReference type="ARBA" id="ARBA00022448"/>
    </source>
</evidence>
<dbReference type="InterPro" id="IPR035906">
    <property type="entry name" value="MetI-like_sf"/>
</dbReference>
<keyword evidence="5 7" id="KW-1133">Transmembrane helix</keyword>
<comment type="caution">
    <text evidence="9">The sequence shown here is derived from an EMBL/GenBank/DDBJ whole genome shotgun (WGS) entry which is preliminary data.</text>
</comment>
<feature type="transmembrane region" description="Helical" evidence="7">
    <location>
        <begin position="75"/>
        <end position="101"/>
    </location>
</feature>
<evidence type="ECO:0000256" key="7">
    <source>
        <dbReference type="RuleBase" id="RU363032"/>
    </source>
</evidence>
<accession>A0A3E2TN21</accession>
<dbReference type="PROSITE" id="PS50928">
    <property type="entry name" value="ABC_TM1"/>
    <property type="match status" value="1"/>
</dbReference>
<comment type="similarity">
    <text evidence="7">Belongs to the binding-protein-dependent transport system permease family.</text>
</comment>
<dbReference type="SUPFAM" id="SSF161098">
    <property type="entry name" value="MetI-like"/>
    <property type="match status" value="1"/>
</dbReference>
<proteinExistence type="inferred from homology"/>
<gene>
    <name evidence="9" type="ORF">DW070_09150</name>
</gene>
<feature type="transmembrane region" description="Helical" evidence="7">
    <location>
        <begin position="135"/>
        <end position="155"/>
    </location>
</feature>
<keyword evidence="3" id="KW-1003">Cell membrane</keyword>
<sequence length="277" mass="29406">MDIFKKLKKRKTAFISLIILGILVFLALVGNTILGIDPFETNSKIRLLAPGMGHILGTDNLGRDVLARVIYGIRISLAISLVSVAFALIVGTAIGTISGYVGGKVDSVLVLIIEAVCAFPTVLLGLLLATVLGSGMTNIMLAIGISNVPYFARLARSMAISIRGREYIESAITTGLNHFEIITRYVLPNMSSVIIVQTSLSAASALITESTLSFMGVGVQPPAASLGVLLRDGYDYISKASWLSIFPGIAILLTVIALNFLGDGLRDALDVKIRVDN</sequence>
<evidence type="ECO:0000256" key="5">
    <source>
        <dbReference type="ARBA" id="ARBA00022989"/>
    </source>
</evidence>
<dbReference type="GO" id="GO:0055085">
    <property type="term" value="P:transmembrane transport"/>
    <property type="evidence" value="ECO:0007669"/>
    <property type="project" value="InterPro"/>
</dbReference>
<dbReference type="InterPro" id="IPR050366">
    <property type="entry name" value="BP-dependent_transpt_permease"/>
</dbReference>
<dbReference type="EMBL" id="QVEP01000020">
    <property type="protein sequence ID" value="RGB79696.1"/>
    <property type="molecule type" value="Genomic_DNA"/>
</dbReference>
<dbReference type="PANTHER" id="PTHR43386">
    <property type="entry name" value="OLIGOPEPTIDE TRANSPORT SYSTEM PERMEASE PROTEIN APPC"/>
    <property type="match status" value="1"/>
</dbReference>